<evidence type="ECO:0000313" key="2">
    <source>
        <dbReference type="EMBL" id="RNM16054.1"/>
    </source>
</evidence>
<feature type="region of interest" description="Disordered" evidence="1">
    <location>
        <begin position="47"/>
        <end position="74"/>
    </location>
</feature>
<dbReference type="EMBL" id="RJSF01000019">
    <property type="protein sequence ID" value="RNM16054.1"/>
    <property type="molecule type" value="Genomic_DNA"/>
</dbReference>
<keyword evidence="3" id="KW-1185">Reference proteome</keyword>
<gene>
    <name evidence="2" type="ORF">EFL26_07830</name>
</gene>
<evidence type="ECO:0000256" key="1">
    <source>
        <dbReference type="SAM" id="MobiDB-lite"/>
    </source>
</evidence>
<reference evidence="2 3" key="1">
    <citation type="submission" date="2018-11" db="EMBL/GenBank/DDBJ databases">
        <authorList>
            <person name="Li F."/>
        </authorList>
    </citation>
    <scope>NUCLEOTIDE SEQUENCE [LARGE SCALE GENOMIC DNA]</scope>
    <source>
        <strain evidence="2 3">Gsoil 818</strain>
    </source>
</reference>
<protein>
    <submittedName>
        <fullName evidence="2">DUF2188 domain-containing protein</fullName>
    </submittedName>
</protein>
<evidence type="ECO:0000313" key="3">
    <source>
        <dbReference type="Proteomes" id="UP000279994"/>
    </source>
</evidence>
<comment type="caution">
    <text evidence="2">The sequence shown here is derived from an EMBL/GenBank/DDBJ whole genome shotgun (WGS) entry which is preliminary data.</text>
</comment>
<dbReference type="Proteomes" id="UP000279994">
    <property type="component" value="Unassembled WGS sequence"/>
</dbReference>
<dbReference type="OrthoDB" id="5194813at2"/>
<feature type="compositionally biased region" description="Basic and acidic residues" evidence="1">
    <location>
        <begin position="64"/>
        <end position="74"/>
    </location>
</feature>
<sequence>MPKGDVETVHRDGMWGNLIEGEHHTEHYFQTKDRAVAAGRDLARERRSEHIIKNEDGTIAERNTYGDDPRDVRG</sequence>
<dbReference type="Pfam" id="PF09954">
    <property type="entry name" value="DUF2188"/>
    <property type="match status" value="1"/>
</dbReference>
<accession>A0A3N0GUC2</accession>
<dbReference type="AlphaFoldDB" id="A0A3N0GUC2"/>
<name>A0A3N0GUC2_9ACTN</name>
<feature type="compositionally biased region" description="Basic and acidic residues" evidence="1">
    <location>
        <begin position="47"/>
        <end position="56"/>
    </location>
</feature>
<organism evidence="2 3">
    <name type="scientific">Nocardioides pocheonensis</name>
    <dbReference type="NCBI Taxonomy" id="661485"/>
    <lineage>
        <taxon>Bacteria</taxon>
        <taxon>Bacillati</taxon>
        <taxon>Actinomycetota</taxon>
        <taxon>Actinomycetes</taxon>
        <taxon>Propionibacteriales</taxon>
        <taxon>Nocardioidaceae</taxon>
        <taxon>Nocardioides</taxon>
    </lineage>
</organism>
<dbReference type="InterPro" id="IPR018691">
    <property type="entry name" value="DUF2188"/>
</dbReference>
<proteinExistence type="predicted"/>
<dbReference type="RefSeq" id="WP_123222307.1">
    <property type="nucleotide sequence ID" value="NZ_RJSF01000019.1"/>
</dbReference>